<dbReference type="Proteomes" id="UP000030652">
    <property type="component" value="Unassembled WGS sequence"/>
</dbReference>
<reference evidence="1 2" key="1">
    <citation type="submission" date="2014-10" db="EMBL/GenBank/DDBJ databases">
        <title>Draft genome of anammox bacterium scalindua brodae, obtained using differential coverage binning of sequence data from two enrichment reactors.</title>
        <authorList>
            <person name="Speth D.R."/>
            <person name="Russ L."/>
            <person name="Kartal B."/>
            <person name="Op den Camp H.J."/>
            <person name="Dutilh B.E."/>
            <person name="Jetten M.S."/>
        </authorList>
    </citation>
    <scope>NUCLEOTIDE SEQUENCE [LARGE SCALE GENOMIC DNA]</scope>
    <source>
        <strain evidence="1">RU1</strain>
    </source>
</reference>
<evidence type="ECO:0000313" key="2">
    <source>
        <dbReference type="Proteomes" id="UP000030652"/>
    </source>
</evidence>
<dbReference type="AlphaFoldDB" id="A0A0B0EK50"/>
<gene>
    <name evidence="1" type="ORF">SCABRO_01348</name>
</gene>
<proteinExistence type="predicted"/>
<organism evidence="1 2">
    <name type="scientific">Candidatus Scalindua brodae</name>
    <dbReference type="NCBI Taxonomy" id="237368"/>
    <lineage>
        <taxon>Bacteria</taxon>
        <taxon>Pseudomonadati</taxon>
        <taxon>Planctomycetota</taxon>
        <taxon>Candidatus Brocadiia</taxon>
        <taxon>Candidatus Brocadiales</taxon>
        <taxon>Candidatus Scalinduaceae</taxon>
        <taxon>Candidatus Scalindua</taxon>
    </lineage>
</organism>
<accession>A0A0B0EK50</accession>
<evidence type="ECO:0000313" key="1">
    <source>
        <dbReference type="EMBL" id="KHE92959.1"/>
    </source>
</evidence>
<comment type="caution">
    <text evidence="1">The sequence shown here is derived from an EMBL/GenBank/DDBJ whole genome shotgun (WGS) entry which is preliminary data.</text>
</comment>
<dbReference type="EMBL" id="JRYO01000085">
    <property type="protein sequence ID" value="KHE92959.1"/>
    <property type="molecule type" value="Genomic_DNA"/>
</dbReference>
<name>A0A0B0EK50_9BACT</name>
<sequence>MLKAGYDLTKEEIVKKYSTLRQRHGLGEEFNQPIISIAGDLSGK</sequence>
<protein>
    <submittedName>
        <fullName evidence="1">Uncharacterized protein</fullName>
    </submittedName>
</protein>